<name>A0A9Q1IJ61_SYNKA</name>
<gene>
    <name evidence="9" type="ORF">SKAU_G00340530</name>
</gene>
<comment type="catalytic activity">
    <reaction evidence="6">
        <text>a (2S)-2-hydroxycarboxylate + O2 = a 2-oxocarboxylate + H2O2</text>
        <dbReference type="Rhea" id="RHEA:16789"/>
        <dbReference type="ChEBI" id="CHEBI:15379"/>
        <dbReference type="ChEBI" id="CHEBI:16240"/>
        <dbReference type="ChEBI" id="CHEBI:35179"/>
        <dbReference type="ChEBI" id="CHEBI:58123"/>
        <dbReference type="EC" id="1.1.3.15"/>
    </reaction>
    <physiologicalReaction direction="left-to-right" evidence="6">
        <dbReference type="Rhea" id="RHEA:16790"/>
    </physiologicalReaction>
</comment>
<keyword evidence="10" id="KW-1185">Reference proteome</keyword>
<dbReference type="GO" id="GO:0010181">
    <property type="term" value="F:FMN binding"/>
    <property type="evidence" value="ECO:0007669"/>
    <property type="project" value="InterPro"/>
</dbReference>
<dbReference type="SUPFAM" id="SSF51395">
    <property type="entry name" value="FMN-linked oxidoreductases"/>
    <property type="match status" value="1"/>
</dbReference>
<evidence type="ECO:0000313" key="10">
    <source>
        <dbReference type="Proteomes" id="UP001152622"/>
    </source>
</evidence>
<dbReference type="InterPro" id="IPR013785">
    <property type="entry name" value="Aldolase_TIM"/>
</dbReference>
<organism evidence="9 10">
    <name type="scientific">Synaphobranchus kaupii</name>
    <name type="common">Kaup's arrowtooth eel</name>
    <dbReference type="NCBI Taxonomy" id="118154"/>
    <lineage>
        <taxon>Eukaryota</taxon>
        <taxon>Metazoa</taxon>
        <taxon>Chordata</taxon>
        <taxon>Craniata</taxon>
        <taxon>Vertebrata</taxon>
        <taxon>Euteleostomi</taxon>
        <taxon>Actinopterygii</taxon>
        <taxon>Neopterygii</taxon>
        <taxon>Teleostei</taxon>
        <taxon>Anguilliformes</taxon>
        <taxon>Synaphobranchidae</taxon>
        <taxon>Synaphobranchus</taxon>
    </lineage>
</organism>
<evidence type="ECO:0000259" key="8">
    <source>
        <dbReference type="PROSITE" id="PS51349"/>
    </source>
</evidence>
<dbReference type="Gene3D" id="3.20.20.70">
    <property type="entry name" value="Aldolase class I"/>
    <property type="match status" value="1"/>
</dbReference>
<reference evidence="9" key="1">
    <citation type="journal article" date="2023" name="Science">
        <title>Genome structures resolve the early diversification of teleost fishes.</title>
        <authorList>
            <person name="Parey E."/>
            <person name="Louis A."/>
            <person name="Montfort J."/>
            <person name="Bouchez O."/>
            <person name="Roques C."/>
            <person name="Iampietro C."/>
            <person name="Lluch J."/>
            <person name="Castinel A."/>
            <person name="Donnadieu C."/>
            <person name="Desvignes T."/>
            <person name="Floi Bucao C."/>
            <person name="Jouanno E."/>
            <person name="Wen M."/>
            <person name="Mejri S."/>
            <person name="Dirks R."/>
            <person name="Jansen H."/>
            <person name="Henkel C."/>
            <person name="Chen W.J."/>
            <person name="Zahm M."/>
            <person name="Cabau C."/>
            <person name="Klopp C."/>
            <person name="Thompson A.W."/>
            <person name="Robinson-Rechavi M."/>
            <person name="Braasch I."/>
            <person name="Lecointre G."/>
            <person name="Bobe J."/>
            <person name="Postlethwait J.H."/>
            <person name="Berthelot C."/>
            <person name="Roest Crollius H."/>
            <person name="Guiguen Y."/>
        </authorList>
    </citation>
    <scope>NUCLEOTIDE SEQUENCE</scope>
    <source>
        <strain evidence="9">WJC10195</strain>
    </source>
</reference>
<dbReference type="GO" id="GO:0003973">
    <property type="term" value="F:(S)-2-hydroxy-acid oxidase activity"/>
    <property type="evidence" value="ECO:0007669"/>
    <property type="project" value="UniProtKB-EC"/>
</dbReference>
<dbReference type="OrthoDB" id="25826at2759"/>
<comment type="cofactor">
    <cofactor evidence="1">
        <name>FMN</name>
        <dbReference type="ChEBI" id="CHEBI:58210"/>
    </cofactor>
</comment>
<comment type="similarity">
    <text evidence="5">Belongs to the FMN-dependent alpha-hydroxy acid dehydrogenase family.</text>
</comment>
<dbReference type="Pfam" id="PF01070">
    <property type="entry name" value="FMN_dh"/>
    <property type="match status" value="1"/>
</dbReference>
<dbReference type="PANTHER" id="PTHR10578">
    <property type="entry name" value="S -2-HYDROXY-ACID OXIDASE-RELATED"/>
    <property type="match status" value="1"/>
</dbReference>
<evidence type="ECO:0000256" key="1">
    <source>
        <dbReference type="ARBA" id="ARBA00001917"/>
    </source>
</evidence>
<dbReference type="PANTHER" id="PTHR10578:SF107">
    <property type="entry name" value="2-HYDROXYACID OXIDASE 1"/>
    <property type="match status" value="1"/>
</dbReference>
<evidence type="ECO:0000256" key="7">
    <source>
        <dbReference type="ARBA" id="ARBA00029327"/>
    </source>
</evidence>
<accession>A0A9Q1IJ61</accession>
<dbReference type="InterPro" id="IPR037396">
    <property type="entry name" value="FMN_HAD"/>
</dbReference>
<dbReference type="PROSITE" id="PS00557">
    <property type="entry name" value="FMN_HYDROXY_ACID_DH_1"/>
    <property type="match status" value="1"/>
</dbReference>
<protein>
    <recommendedName>
        <fullName evidence="8">FMN hydroxy acid dehydrogenase domain-containing protein</fullName>
    </recommendedName>
</protein>
<comment type="caution">
    <text evidence="9">The sequence shown here is derived from an EMBL/GenBank/DDBJ whole genome shotgun (WGS) entry which is preliminary data.</text>
</comment>
<evidence type="ECO:0000256" key="2">
    <source>
        <dbReference type="ARBA" id="ARBA00022630"/>
    </source>
</evidence>
<evidence type="ECO:0000256" key="5">
    <source>
        <dbReference type="ARBA" id="ARBA00024042"/>
    </source>
</evidence>
<evidence type="ECO:0000256" key="3">
    <source>
        <dbReference type="ARBA" id="ARBA00022643"/>
    </source>
</evidence>
<evidence type="ECO:0000313" key="9">
    <source>
        <dbReference type="EMBL" id="KAJ8341762.1"/>
    </source>
</evidence>
<dbReference type="GO" id="GO:0005777">
    <property type="term" value="C:peroxisome"/>
    <property type="evidence" value="ECO:0007669"/>
    <property type="project" value="UniProtKB-ARBA"/>
</dbReference>
<keyword evidence="2" id="KW-0285">Flavoprotein</keyword>
<sequence length="244" mass="27308">MSATYECPLYPPNRRWRLYPRVLRDVSQVDMSVSVLGQRLSMPVCVAATAMQRMAHPDGETATMRGMVNPVYLIYVSHNLISCIPACSSTGTGMMLSCFATSTIEEVAEAGPAGVRWLQLHIFKDRNLTISLVRQAERACYTGIFVTVDMPYVGRRRYNMHKQFKFPSNHRAANFDVHVQTDTLLDPTMQWEDIAWLKKMTSLPVVLKGVLTAEDAKLALQYGVDGILVSNHGARQLALLKKTA</sequence>
<dbReference type="InterPro" id="IPR012133">
    <property type="entry name" value="Alpha-hydoxy_acid_DH_FMN"/>
</dbReference>
<comment type="catalytic activity">
    <reaction evidence="7">
        <text>2-hydroxyoctanoate + O2 = 2-oxooctanoate + H2O2</text>
        <dbReference type="Rhea" id="RHEA:67940"/>
        <dbReference type="ChEBI" id="CHEBI:15379"/>
        <dbReference type="ChEBI" id="CHEBI:16240"/>
        <dbReference type="ChEBI" id="CHEBI:133514"/>
        <dbReference type="ChEBI" id="CHEBI:176689"/>
    </reaction>
    <physiologicalReaction direction="left-to-right" evidence="7">
        <dbReference type="Rhea" id="RHEA:67941"/>
    </physiologicalReaction>
</comment>
<dbReference type="InterPro" id="IPR008259">
    <property type="entry name" value="FMN_hydac_DH_AS"/>
</dbReference>
<dbReference type="EMBL" id="JAINUF010000015">
    <property type="protein sequence ID" value="KAJ8341762.1"/>
    <property type="molecule type" value="Genomic_DNA"/>
</dbReference>
<dbReference type="CDD" id="cd02809">
    <property type="entry name" value="alpha_hydroxyacid_oxid_FMN"/>
    <property type="match status" value="1"/>
</dbReference>
<evidence type="ECO:0000256" key="4">
    <source>
        <dbReference type="ARBA" id="ARBA00023002"/>
    </source>
</evidence>
<keyword evidence="3" id="KW-0288">FMN</keyword>
<dbReference type="InterPro" id="IPR000262">
    <property type="entry name" value="FMN-dep_DH"/>
</dbReference>
<dbReference type="PROSITE" id="PS51349">
    <property type="entry name" value="FMN_HYDROXY_ACID_DH_2"/>
    <property type="match status" value="1"/>
</dbReference>
<feature type="domain" description="FMN hydroxy acid dehydrogenase" evidence="8">
    <location>
        <begin position="1"/>
        <end position="244"/>
    </location>
</feature>
<dbReference type="AlphaFoldDB" id="A0A9Q1IJ61"/>
<proteinExistence type="inferred from homology"/>
<dbReference type="Proteomes" id="UP001152622">
    <property type="component" value="Chromosome 15"/>
</dbReference>
<evidence type="ECO:0000256" key="6">
    <source>
        <dbReference type="ARBA" id="ARBA00029325"/>
    </source>
</evidence>
<keyword evidence="4" id="KW-0560">Oxidoreductase</keyword>